<evidence type="ECO:0000256" key="5">
    <source>
        <dbReference type="ARBA" id="ARBA00023136"/>
    </source>
</evidence>
<dbReference type="EMBL" id="BAAADD010000001">
    <property type="protein sequence ID" value="GAA0559455.1"/>
    <property type="molecule type" value="Genomic_DNA"/>
</dbReference>
<protein>
    <recommendedName>
        <fullName evidence="6">SURF1-like protein</fullName>
    </recommendedName>
</protein>
<reference evidence="7 8" key="1">
    <citation type="journal article" date="2019" name="Int. J. Syst. Evol. Microbiol.">
        <title>The Global Catalogue of Microorganisms (GCM) 10K type strain sequencing project: providing services to taxonomists for standard genome sequencing and annotation.</title>
        <authorList>
            <consortium name="The Broad Institute Genomics Platform"/>
            <consortium name="The Broad Institute Genome Sequencing Center for Infectious Disease"/>
            <person name="Wu L."/>
            <person name="Ma J."/>
        </authorList>
    </citation>
    <scope>NUCLEOTIDE SEQUENCE [LARGE SCALE GENOMIC DNA]</scope>
    <source>
        <strain evidence="7 8">JCM 15089</strain>
    </source>
</reference>
<dbReference type="InterPro" id="IPR002994">
    <property type="entry name" value="Surf1/Shy1"/>
</dbReference>
<keyword evidence="6" id="KW-1003">Cell membrane</keyword>
<keyword evidence="5 6" id="KW-0472">Membrane</keyword>
<gene>
    <name evidence="7" type="ORF">GCM10008942_04930</name>
</gene>
<dbReference type="PROSITE" id="PS50895">
    <property type="entry name" value="SURF1"/>
    <property type="match status" value="1"/>
</dbReference>
<feature type="transmembrane region" description="Helical" evidence="6">
    <location>
        <begin position="211"/>
        <end position="229"/>
    </location>
</feature>
<dbReference type="InterPro" id="IPR045214">
    <property type="entry name" value="Surf1/Surf4"/>
</dbReference>
<dbReference type="Pfam" id="PF02104">
    <property type="entry name" value="SURF1"/>
    <property type="match status" value="1"/>
</dbReference>
<comment type="subcellular location">
    <subcellularLocation>
        <location evidence="6">Cell membrane</location>
        <topology evidence="6">Multi-pass membrane protein</topology>
    </subcellularLocation>
    <subcellularLocation>
        <location evidence="1">Membrane</location>
    </subcellularLocation>
</comment>
<evidence type="ECO:0000313" key="7">
    <source>
        <dbReference type="EMBL" id="GAA0559455.1"/>
    </source>
</evidence>
<sequence>MRFFFRPLPAFTVATLVLLAALIALGTWQVQRLHWKLGLIAAVNRNLTLPPVSLDTALALGKNAEYRRVALTGRFDHGKEAYVYGVVEGGPAYHVVTPLTLEDGRTLLVDRGIVPEKLLDPSRRRAGQVQGTVHVVGVWRSGSVPGLFTPIPQPARRLWFVRDVAAIAAADQIRIAAPVLVEADATPNPGGWPQGGHTVVSFRNEHLQYAVTWYLLAVALIGVYVAFHVQKGRLGTRSRGDAVKPL</sequence>
<evidence type="ECO:0000256" key="3">
    <source>
        <dbReference type="ARBA" id="ARBA00022692"/>
    </source>
</evidence>
<evidence type="ECO:0000313" key="8">
    <source>
        <dbReference type="Proteomes" id="UP001499951"/>
    </source>
</evidence>
<comment type="caution">
    <text evidence="6">Lacks conserved residue(s) required for the propagation of feature annotation.</text>
</comment>
<dbReference type="RefSeq" id="WP_166931244.1">
    <property type="nucleotide sequence ID" value="NZ_BAAADD010000001.1"/>
</dbReference>
<dbReference type="PANTHER" id="PTHR23427:SF2">
    <property type="entry name" value="SURFEIT LOCUS PROTEIN 1"/>
    <property type="match status" value="1"/>
</dbReference>
<comment type="caution">
    <text evidence="7">The sequence shown here is derived from an EMBL/GenBank/DDBJ whole genome shotgun (WGS) entry which is preliminary data.</text>
</comment>
<organism evidence="7 8">
    <name type="scientific">Rhizomicrobium electricum</name>
    <dbReference type="NCBI Taxonomy" id="480070"/>
    <lineage>
        <taxon>Bacteria</taxon>
        <taxon>Pseudomonadati</taxon>
        <taxon>Pseudomonadota</taxon>
        <taxon>Alphaproteobacteria</taxon>
        <taxon>Micropepsales</taxon>
        <taxon>Micropepsaceae</taxon>
        <taxon>Rhizomicrobium</taxon>
    </lineage>
</organism>
<dbReference type="PANTHER" id="PTHR23427">
    <property type="entry name" value="SURFEIT LOCUS PROTEIN"/>
    <property type="match status" value="1"/>
</dbReference>
<keyword evidence="3 6" id="KW-0812">Transmembrane</keyword>
<evidence type="ECO:0000256" key="2">
    <source>
        <dbReference type="ARBA" id="ARBA00007165"/>
    </source>
</evidence>
<evidence type="ECO:0000256" key="4">
    <source>
        <dbReference type="ARBA" id="ARBA00022989"/>
    </source>
</evidence>
<proteinExistence type="inferred from homology"/>
<keyword evidence="4 6" id="KW-1133">Transmembrane helix</keyword>
<comment type="similarity">
    <text evidence="2 6">Belongs to the SURF1 family.</text>
</comment>
<keyword evidence="8" id="KW-1185">Reference proteome</keyword>
<dbReference type="CDD" id="cd06662">
    <property type="entry name" value="SURF1"/>
    <property type="match status" value="1"/>
</dbReference>
<evidence type="ECO:0000256" key="1">
    <source>
        <dbReference type="ARBA" id="ARBA00004370"/>
    </source>
</evidence>
<name>A0ABN1E5A8_9PROT</name>
<accession>A0ABN1E5A8</accession>
<dbReference type="Proteomes" id="UP001499951">
    <property type="component" value="Unassembled WGS sequence"/>
</dbReference>
<evidence type="ECO:0000256" key="6">
    <source>
        <dbReference type="RuleBase" id="RU363076"/>
    </source>
</evidence>